<comment type="caution">
    <text evidence="1">The sequence shown here is derived from an EMBL/GenBank/DDBJ whole genome shotgun (WGS) entry which is preliminary data.</text>
</comment>
<protein>
    <submittedName>
        <fullName evidence="1">RNA-binding domain-containing protein</fullName>
    </submittedName>
</protein>
<evidence type="ECO:0000313" key="2">
    <source>
        <dbReference type="Proteomes" id="UP000053480"/>
    </source>
</evidence>
<name>A0ACC6TLM0_9CREN</name>
<sequence length="145" mass="16140">MKIGSVMFLIFSYQTENKERIKEALWKTLGNVISEAQVEEVVLQGHYGDVITEIKYMFKGKAGEHVLNALISKLDKSDVIYLLSTLQDRVDGSKIHLRLDKQVLVAMNKLAIKDGDDVVKVVINTAGNVTGIKEELKKVASGDLH</sequence>
<dbReference type="Proteomes" id="UP000053480">
    <property type="component" value="Unassembled WGS sequence"/>
</dbReference>
<accession>A0ACC6TLM0</accession>
<evidence type="ECO:0000313" key="1">
    <source>
        <dbReference type="EMBL" id="MEW9490756.1"/>
    </source>
</evidence>
<reference evidence="1" key="1">
    <citation type="submission" date="2024-07" db="EMBL/GenBank/DDBJ databases">
        <title>Metagenome and Metagenome-Assembled Genomes of Archaea from a hot spring from the geothermal field of Los Azufres, Mexico.</title>
        <authorList>
            <person name="Marin-Paredes R."/>
            <person name="Martinez-Romero E."/>
            <person name="Servin-Garciduenas L.E."/>
        </authorList>
    </citation>
    <scope>NUCLEOTIDE SEQUENCE</scope>
    <source>
        <strain evidence="1">AZ1-454</strain>
    </source>
</reference>
<proteinExistence type="predicted"/>
<gene>
    <name evidence="1" type="ORF">TQ35_0000850</name>
</gene>
<organism evidence="1 2">
    <name type="scientific">Candidatus Aramenus sulfurataquae</name>
    <dbReference type="NCBI Taxonomy" id="1326980"/>
    <lineage>
        <taxon>Archaea</taxon>
        <taxon>Thermoproteota</taxon>
        <taxon>Thermoprotei</taxon>
        <taxon>Sulfolobales</taxon>
        <taxon>Sulfolobaceae</taxon>
        <taxon>Candidatus Aramenus</taxon>
    </lineage>
</organism>
<dbReference type="EMBL" id="JZWS03000001">
    <property type="protein sequence ID" value="MEW9490756.1"/>
    <property type="molecule type" value="Genomic_DNA"/>
</dbReference>